<evidence type="ECO:0000259" key="11">
    <source>
        <dbReference type="Pfam" id="PF04998"/>
    </source>
</evidence>
<feature type="domain" description="RNA polymerase Rpb1" evidence="12">
    <location>
        <begin position="198"/>
        <end position="276"/>
    </location>
</feature>
<proteinExistence type="inferred from homology"/>
<reference evidence="13" key="1">
    <citation type="journal article" date="2019" name="Front. Microbiol.">
        <title>Evolutionary Analysis of Unicellular Species in Chlamydomonadales Through Chloroplast Genome Comparison With the Colonial Volvocine Algae.</title>
        <authorList>
            <person name="Hu Y."/>
            <person name="Xing W."/>
            <person name="Song H."/>
            <person name="Zhu H."/>
            <person name="Liu G."/>
            <person name="Hu Z."/>
        </authorList>
    </citation>
    <scope>NUCLEOTIDE SEQUENCE</scope>
    <source>
        <strain evidence="13">137pm</strain>
    </source>
</reference>
<keyword evidence="4" id="KW-0808">Transferase</keyword>
<dbReference type="InterPro" id="IPR007083">
    <property type="entry name" value="RNA_pol_Rpb1_4"/>
</dbReference>
<keyword evidence="2" id="KW-0240">DNA-directed RNA polymerase</keyword>
<dbReference type="Pfam" id="PF05000">
    <property type="entry name" value="RNA_pol_Rpb1_4"/>
    <property type="match status" value="1"/>
</dbReference>
<evidence type="ECO:0000256" key="4">
    <source>
        <dbReference type="ARBA" id="ARBA00022679"/>
    </source>
</evidence>
<dbReference type="EMBL" id="MH511698">
    <property type="protein sequence ID" value="QIA46785.1"/>
    <property type="molecule type" value="Genomic_DNA"/>
</dbReference>
<evidence type="ECO:0000259" key="12">
    <source>
        <dbReference type="Pfam" id="PF05000"/>
    </source>
</evidence>
<feature type="domain" description="RNA polymerase Rpb1" evidence="11">
    <location>
        <begin position="3501"/>
        <end position="3547"/>
    </location>
</feature>
<evidence type="ECO:0000256" key="2">
    <source>
        <dbReference type="ARBA" id="ARBA00022478"/>
    </source>
</evidence>
<gene>
    <name evidence="13" type="primary">rpoC2</name>
</gene>
<evidence type="ECO:0000256" key="5">
    <source>
        <dbReference type="ARBA" id="ARBA00022695"/>
    </source>
</evidence>
<name>A0A6C0RUI6_PANMO</name>
<dbReference type="SUPFAM" id="SSF64484">
    <property type="entry name" value="beta and beta-prime subunits of DNA dependent RNA-polymerase"/>
    <property type="match status" value="2"/>
</dbReference>
<evidence type="ECO:0000256" key="9">
    <source>
        <dbReference type="SAM" id="MobiDB-lite"/>
    </source>
</evidence>
<protein>
    <recommendedName>
        <fullName evidence="1">DNA-directed RNA polymerase</fullName>
        <ecNumber evidence="1">2.7.7.6</ecNumber>
    </recommendedName>
</protein>
<evidence type="ECO:0000313" key="13">
    <source>
        <dbReference type="EMBL" id="QIA46785.1"/>
    </source>
</evidence>
<dbReference type="CDD" id="cd02655">
    <property type="entry name" value="RNAP_beta'_C"/>
    <property type="match status" value="1"/>
</dbReference>
<dbReference type="Gene3D" id="1.10.150.390">
    <property type="match status" value="1"/>
</dbReference>
<dbReference type="InterPro" id="IPR007066">
    <property type="entry name" value="RNA_pol_Rpb1_3"/>
</dbReference>
<dbReference type="Gene3D" id="1.10.274.100">
    <property type="entry name" value="RNA polymerase Rpb1, domain 3"/>
    <property type="match status" value="1"/>
</dbReference>
<dbReference type="EC" id="2.7.7.6" evidence="1"/>
<dbReference type="InterPro" id="IPR012756">
    <property type="entry name" value="DNA-dir_RpoC2_beta_pp"/>
</dbReference>
<dbReference type="GO" id="GO:0003899">
    <property type="term" value="F:DNA-directed RNA polymerase activity"/>
    <property type="evidence" value="ECO:0007669"/>
    <property type="project" value="UniProtKB-EC"/>
</dbReference>
<dbReference type="Pfam" id="PF04983">
    <property type="entry name" value="RNA_pol_Rpb1_3"/>
    <property type="match status" value="1"/>
</dbReference>
<evidence type="ECO:0000256" key="6">
    <source>
        <dbReference type="ARBA" id="ARBA00022723"/>
    </source>
</evidence>
<dbReference type="Gene3D" id="1.10.132.30">
    <property type="match status" value="1"/>
</dbReference>
<dbReference type="InterPro" id="IPR045867">
    <property type="entry name" value="DNA-dir_RpoC_beta_prime"/>
</dbReference>
<evidence type="ECO:0000256" key="8">
    <source>
        <dbReference type="ARBA" id="ARBA00023163"/>
    </source>
</evidence>
<dbReference type="GO" id="GO:0046872">
    <property type="term" value="F:metal ion binding"/>
    <property type="evidence" value="ECO:0007669"/>
    <property type="project" value="UniProtKB-KW"/>
</dbReference>
<keyword evidence="6" id="KW-0479">Metal-binding</keyword>
<evidence type="ECO:0000256" key="1">
    <source>
        <dbReference type="ARBA" id="ARBA00012418"/>
    </source>
</evidence>
<feature type="region of interest" description="Disordered" evidence="9">
    <location>
        <begin position="3689"/>
        <end position="3718"/>
    </location>
</feature>
<dbReference type="HAMAP" id="MF_01324">
    <property type="entry name" value="RNApol_bact_RpoC2"/>
    <property type="match status" value="1"/>
</dbReference>
<dbReference type="GO" id="GO:0006351">
    <property type="term" value="P:DNA-templated transcription"/>
    <property type="evidence" value="ECO:0007669"/>
    <property type="project" value="InterPro"/>
</dbReference>
<dbReference type="PANTHER" id="PTHR19376:SF68">
    <property type="entry name" value="DNA-DIRECTED RNA POLYMERASE SUBUNIT BETA"/>
    <property type="match status" value="1"/>
</dbReference>
<dbReference type="GO" id="GO:0000428">
    <property type="term" value="C:DNA-directed RNA polymerase complex"/>
    <property type="evidence" value="ECO:0007669"/>
    <property type="project" value="UniProtKB-KW"/>
</dbReference>
<dbReference type="PANTHER" id="PTHR19376">
    <property type="entry name" value="DNA-DIRECTED RNA POLYMERASE"/>
    <property type="match status" value="1"/>
</dbReference>
<dbReference type="InterPro" id="IPR038120">
    <property type="entry name" value="Rpb1_funnel_sf"/>
</dbReference>
<dbReference type="GO" id="GO:0003677">
    <property type="term" value="F:DNA binding"/>
    <property type="evidence" value="ECO:0007669"/>
    <property type="project" value="InterPro"/>
</dbReference>
<keyword evidence="3 13" id="KW-0934">Plastid</keyword>
<evidence type="ECO:0000259" key="10">
    <source>
        <dbReference type="Pfam" id="PF04983"/>
    </source>
</evidence>
<sequence length="3819" mass="435573">MQKVYKSNKLLLDVIWGLKIKNCCIKLNGFKNPICFVRQKTKKRTCSCCAAAGSNLSKKQREKEQQATAAAAQQQQVNLLSNFCKKTKKTNRIFQKSTTVPLVIKPFSQQQQKSMFFNYTFDKGRLKNLVSWTLDNYGQYKTVELLEQLKKTGFEYATKAGISLGIDDLKIPPKKQTLLLEAEKQTKFTRHQYERAEITAVERFQRLIETWHRTSEQLKQDVINYFEETDVLNPVYMMAFSGARGNISQVRQLVGMRGLMSDPQGQIIDFPIRSNFREGLTLTEYIISSYGARKGIVDTALRTANAGYLTRRLVDVAQHVIISHFDCGTQKGIFLTDMKEGNKTLVSAQTRIIGRVLARDIYKSSLLNEPVVAAQQQEVNPDSKKAACGVSHKQASQYKVFYRNQEISSDLAFEITKITNKIFVRSSLTCNTTKLLCQLCYGWSLAQGNLVSVGETVGVIAAQSIGEPGTQLTMRTFHTGGVFSGSVTDEIRALSDGFVQYEHGIPGILIRLMDGKVVFLTKSEGLLIFTSKKNKTDLKKYKIPPYTILFIRNGEAVLQKQVIAQITSIQTKANITETSELVIKADFEGIFYGKNQTGKDKIEKFMIGPKPKYVGQAKQTLLIDPKAMEIIIKSRGWNLDWVLSGKRYEVPLLLKSFPILGDYITPNTIITRYNLQLPTAYPLKLNILTTGNKLFKTLNIIKTSSSHKPALKGEPVAAAQQQEQKILNPSAAAQQKQKALLGLPHKKNGAAELGLLVASPQAGRPVQTDGVGVFDNKTALFFTKKEPPSLKFFKNMVLFKILLKKPKTKKQKKKAKLDLYKNISHTKPAFSLLLNTIKPAVAQQLQVLRGFKKKQRHIELNENLLTKIQEKLITKKLSLRTSSCCAAAGSNSRITFKLKQDLVVLNLQKIKYKKIGYFHFFNPTKAKLNYWGLTSSLSENVKEPSAVAAQQQKALLKMPFFANPEKKMQPERLNHAQQNQMGYKKSVLIFNYNFAYSSEIMFSPVSLKGDYTLKQSTMFKEFLKIKKEADFNVITPYDFFNSSDHYFTQNLKARAQQDNFGIGLKKGILLKRFKNPTNLLEWFPAAAQQLQVLQPSTIKNERLGMATFFKSEANHASFLKNMLQNNRDTLDNEPRVARFKKAQSSFPNVAIRQSNLYTEPTKFMSNAAINKILSYKLQEKILNKYKLLYVTLQQTTYENQSLNVCLFKKLRKASLLQPSFKICSVFTKPQNGLHNLQIDLFKNWFITNRPQAEAPKKALRLTKKNITHQKIDTKLVEIKPGFSYNPTMLNFKPHSKNLNVLSTKSLHLNYITDLTKNMIFYLPKLDKVQGLTLTLLRSSRIKTCCGEATTRKNELFSKKNNKLLKIETIKKALLLRSSSRLLCFTKSPTFLTRSTLKPNTIKQTLFVFAYDKLITTQPVFSPALNLLLLKKKEPATADAAFRKKQTSQRSQLVAYATSQSNSRLLCKFKKKQRKARRTSLSFSLNDQANFLFFRKNFAQIPAAQQRDPFSGEATTSFIPAVAQQRKVTYADFFKNDAYFKNGHAKLVLHQNIFHQTAVKKSTFLIVSQHKAKPIKRSTLSKQFSAKIKKPSRPAAAFLKTAGGTFKTTFNFSYKQLFYMYFLQKLKLKNNICCQPLLNFKGVSSLMNQGQSSADLPLFMPSCCCAAATGSFNKSNLFSTESWKNKLLSWLCVSSYQDSIKKGVDELPAAAAQQPQETQKKTIKTTINSPVFKVCDWPSISFVYTQKQTFSHQKGLYKSSKKAALQREAGTKNNRVTKNKLKVTLNVSISLNKIRPNPSYLRSAKKDFPKNGFGNKKLQIPGAAQQLQVSNTDFFRNKKYFVKHPGFLSEKIDNTLKMEEFKKGLIWIKNKKPRFNNNMFPAAAQQRQVLQKKEEPANFFSKKEQQQQQVWPNILKKNEGPFGEATRRDLLLLRSSSSRTDALVKTQQSENIKHKLLKKITQEYLKNAFDFPLCKENSFLWRSHKKETFFVPFFKIMLYKTKQPNVSLLKNGQQDNKRLFNIWINTALRQKKKKSWLISKLDVIGKKAVNTLGLENQKSLVTLGSKKLPHLYLKQSFSDSNFLQGQIEFLELLVASPQEGHLCTTKQRDVSSLFCLSPQCNTSQNAFALKKSPIPGVRSIVFHKSHNIPKFKINHSKKLNLSDFLKKEPVAAAQQQKEAVILSPAEKNQKLDSYCWAAAESSLLWRSHNKFYSFVELENPTIFKTDTACLVSWQSKQKKDLCLFPKTPNIALGIVWDSNNTKMASVKRITYTQPPCFNTFLKRPCYSFTNTGSITSQLFVDHKPLENINSDVFKIAQKPEGGKHLLRRAEADCKVGNFIEKQALPAAAQQQKVPSNAPHVVGGVCGEDTRSPNNLIWPLLLKTFKYKENPMFIPKQPCLSISFYPKQLLNYIKTGSESSKQKQLLNSLITNPKYKTNIFLKNVNQLYKKKQALCEKTQKKEIKNNYTVFKTVYNSPRSKLIFKNTFLFNERTLITRTNYFSPFEGELLHTKPYKKDLILNPYENLTAKTEFTAFGLLQNSNRPQADALPKIKTKSFMKTNKKLPKQINTNKEQMRLAMYKYYSSPRSFFKQNKNWSRFNLVLTKKDCFGLLYKTKPAAAATLIQPFLLQQQQEPSTTNLISSEPVAAAQQQEASEASLWLKPQADLTRTESAPFRHKSSTANPKINHFLNTILKNNIKTSLQRKTITLLNKENHFNNAYNFNLKHKWLLSCCCAAATGSITAKPAVSSCGEGTRSFNTSKAKNLNIDLIANKAWTEVGQKVQFIENPKHNVILSKTTRQLRMITAYFLYCQQLPKKKKVKNTFKIRLHKNFLKTPNKFTTNCSAAADLKKDQSLRLLQKEHLQIFVKPRKTRADYQIGKEPAFLNILNLRPYTSKSNINWITYKQKQILTKNKIGFFCLKGSTATALIKSTSKQTNNLNDVFIDTRYIDLKNCPELGKLHLNKNFLKLNNQYELVAAAQQQEIPKTAVLQKTKKYSFFKTVLLQSVPAAAQQKQKVPFRVFYFKTQQVLYTNNNQNFWEPVAAAQQQEKRISWLISQPSIVKKEILKFYMTRLTKSNKMPKQRLNQILTPMNVLFNKEIFIKNIQTKNQKKHRLITEDVPAAAQQRQVLFNFFKKISIPRKIKKDGLDKVDKKQHYPFFKSLSRTSETASQSEAVLKQLTEKSLWHCLDKTHFNKLKPICLTNIIVQIKNFFDIHICFNSKQQQQGPPALQKKTKPIWSNFTPRFALLKKCTDPPSFKSFIPQSVGQPFSSINLRSVIINYKLDKNLFVWFLFYKKLYFFYQKEILDFEPVAAAQQQVTLESKNIPAAAAQQQHTVQEVSSIRVIKKSGQVIHMNKEKITIRIGQPLVISPRSIIHASHGDFISYKTSVITLTYQQLKTGDIVQGIPKIEQLFEARTTKRGRLFRDNVTNLLTGLFLKYFVKSVYFLRNNSSNLQTVKQQIKNKLGRQPGQTIQLAAKKSEIQQDQTGILGIALQWAVKQSFYKIQQIIVDGILRVYRSQGVTIADKHVEIIVKQMTTKVRIINSNKAKLLDYSFTLKNVNAYFYDTITTKAYKEPLLLQQQQTSQVKKKLGSAELKKNSFINIETSNLLPAAAQQRQVPNSSSKTKITKSFENNLLEQLISNNSYYCLTSLFPGEIVDLDFIENINKTLQLLPEESMISIFEPVAAAQQQESQPKEETATAATQQQQKVPSNAPHEVGGVRSIKNSIWPAAAQQREPFIKSIVSSRIQQIKYEPIVLGITRASLEVESFLSAASFQQTTRVLSQAALYNKKDFLKGLKENIIIGNLIPAGTGYITNLKI</sequence>
<dbReference type="InterPro" id="IPR007081">
    <property type="entry name" value="RNA_pol_Rpb1_5"/>
</dbReference>
<keyword evidence="5" id="KW-0548">Nucleotidyltransferase</keyword>
<dbReference type="Pfam" id="PF04998">
    <property type="entry name" value="RNA_pol_Rpb1_5"/>
    <property type="match status" value="2"/>
</dbReference>
<dbReference type="Gene3D" id="1.10.1790.20">
    <property type="match status" value="1"/>
</dbReference>
<keyword evidence="7" id="KW-0862">Zinc</keyword>
<evidence type="ECO:0000256" key="7">
    <source>
        <dbReference type="ARBA" id="ARBA00022833"/>
    </source>
</evidence>
<dbReference type="InterPro" id="IPR042102">
    <property type="entry name" value="RNA_pol_Rpb1_3_sf"/>
</dbReference>
<geneLocation type="plastid" evidence="13"/>
<evidence type="ECO:0000256" key="3">
    <source>
        <dbReference type="ARBA" id="ARBA00022640"/>
    </source>
</evidence>
<keyword evidence="8" id="KW-0804">Transcription</keyword>
<accession>A0A6C0RUI6</accession>
<feature type="domain" description="RNA polymerase Rpb1" evidence="10">
    <location>
        <begin position="109"/>
        <end position="169"/>
    </location>
</feature>
<feature type="domain" description="RNA polymerase Rpb1" evidence="11">
    <location>
        <begin position="279"/>
        <end position="572"/>
    </location>
</feature>
<organism evidence="13">
    <name type="scientific">Pandorina morum</name>
    <name type="common">Freshwater green alga</name>
    <name type="synonym">Volvox morum</name>
    <dbReference type="NCBI Taxonomy" id="33099"/>
    <lineage>
        <taxon>Eukaryota</taxon>
        <taxon>Viridiplantae</taxon>
        <taxon>Chlorophyta</taxon>
        <taxon>core chlorophytes</taxon>
        <taxon>Chlorophyceae</taxon>
        <taxon>CS clade</taxon>
        <taxon>Chlamydomonadales</taxon>
        <taxon>Volvocaceae</taxon>
        <taxon>Pandorina</taxon>
    </lineage>
</organism>